<keyword evidence="2" id="KW-1185">Reference proteome</keyword>
<gene>
    <name evidence="1" type="ORF">MLD38_016040</name>
</gene>
<evidence type="ECO:0000313" key="1">
    <source>
        <dbReference type="EMBL" id="KAI4378580.1"/>
    </source>
</evidence>
<sequence>MEEERQPEIHLFSAWFKEHHHDVDGARAAYQLVHTEISAGLLEAIIKHSNMECRLGNMDNALAIYGHAMAVEKGMEHSPALPVLFAQYARFMYLVPGQLEKAREILVEAPELVQLSKPFLETMICLEGASISKEN</sequence>
<organism evidence="1 2">
    <name type="scientific">Melastoma candidum</name>
    <dbReference type="NCBI Taxonomy" id="119954"/>
    <lineage>
        <taxon>Eukaryota</taxon>
        <taxon>Viridiplantae</taxon>
        <taxon>Streptophyta</taxon>
        <taxon>Embryophyta</taxon>
        <taxon>Tracheophyta</taxon>
        <taxon>Spermatophyta</taxon>
        <taxon>Magnoliopsida</taxon>
        <taxon>eudicotyledons</taxon>
        <taxon>Gunneridae</taxon>
        <taxon>Pentapetalae</taxon>
        <taxon>rosids</taxon>
        <taxon>malvids</taxon>
        <taxon>Myrtales</taxon>
        <taxon>Melastomataceae</taxon>
        <taxon>Melastomatoideae</taxon>
        <taxon>Melastomateae</taxon>
        <taxon>Melastoma</taxon>
    </lineage>
</organism>
<protein>
    <submittedName>
        <fullName evidence="1">Uncharacterized protein</fullName>
    </submittedName>
</protein>
<comment type="caution">
    <text evidence="1">The sequence shown here is derived from an EMBL/GenBank/DDBJ whole genome shotgun (WGS) entry which is preliminary data.</text>
</comment>
<accession>A0ACB9RI66</accession>
<dbReference type="EMBL" id="CM042883">
    <property type="protein sequence ID" value="KAI4378580.1"/>
    <property type="molecule type" value="Genomic_DNA"/>
</dbReference>
<reference evidence="2" key="1">
    <citation type="journal article" date="2023" name="Front. Plant Sci.">
        <title>Chromosomal-level genome assembly of Melastoma candidum provides insights into trichome evolution.</title>
        <authorList>
            <person name="Zhong Y."/>
            <person name="Wu W."/>
            <person name="Sun C."/>
            <person name="Zou P."/>
            <person name="Liu Y."/>
            <person name="Dai S."/>
            <person name="Zhou R."/>
        </authorList>
    </citation>
    <scope>NUCLEOTIDE SEQUENCE [LARGE SCALE GENOMIC DNA]</scope>
</reference>
<evidence type="ECO:0000313" key="2">
    <source>
        <dbReference type="Proteomes" id="UP001057402"/>
    </source>
</evidence>
<name>A0ACB9RI66_9MYRT</name>
<dbReference type="Proteomes" id="UP001057402">
    <property type="component" value="Chromosome 4"/>
</dbReference>
<proteinExistence type="predicted"/>